<protein>
    <submittedName>
        <fullName evidence="2">Uncharacterized protein</fullName>
    </submittedName>
</protein>
<dbReference type="EMBL" id="JACHVX010000011">
    <property type="protein sequence ID" value="MBB2925543.1"/>
    <property type="molecule type" value="Genomic_DNA"/>
</dbReference>
<sequence length="229" mass="24731">MDEALDGALRMGLTVAGQVGERIARWLEQQAREAQARSEQAARELAERMGAERAAARAELVVVGRDEWWARAKPEEVARVWEVANTWSRFDPDAARALETIREQVRDRYGINSATPGTSAQQPAQAVDADRARAAARLDEATAVRILTDVDPGNDERGLDLYDSAERRNALASDLERAGVDGEAVEARVLADKGQGAPAHAAVSSPARKGAGSSKRARGPRTAERTLGR</sequence>
<name>A0A7W4UJY6_9CELL</name>
<reference evidence="2 3" key="2">
    <citation type="submission" date="2020-08" db="EMBL/GenBank/DDBJ databases">
        <authorList>
            <person name="Partida-Martinez L."/>
            <person name="Huntemann M."/>
            <person name="Clum A."/>
            <person name="Wang J."/>
            <person name="Palaniappan K."/>
            <person name="Ritter S."/>
            <person name="Chen I.-M."/>
            <person name="Stamatis D."/>
            <person name="Reddy T."/>
            <person name="O'Malley R."/>
            <person name="Daum C."/>
            <person name="Shapiro N."/>
            <person name="Ivanova N."/>
            <person name="Kyrpides N."/>
            <person name="Woyke T."/>
        </authorList>
    </citation>
    <scope>NUCLEOTIDE SEQUENCE [LARGE SCALE GENOMIC DNA]</scope>
    <source>
        <strain evidence="2 3">RAS26</strain>
    </source>
</reference>
<accession>A0A7W4UJY6</accession>
<evidence type="ECO:0000313" key="3">
    <source>
        <dbReference type="Proteomes" id="UP000518206"/>
    </source>
</evidence>
<feature type="region of interest" description="Disordered" evidence="1">
    <location>
        <begin position="192"/>
        <end position="229"/>
    </location>
</feature>
<gene>
    <name evidence="2" type="ORF">FHR80_004490</name>
</gene>
<dbReference type="Proteomes" id="UP000518206">
    <property type="component" value="Unassembled WGS sequence"/>
</dbReference>
<reference evidence="2 3" key="1">
    <citation type="submission" date="2020-08" db="EMBL/GenBank/DDBJ databases">
        <title>The Agave Microbiome: Exploring the role of microbial communities in plant adaptations to desert environments.</title>
        <authorList>
            <person name="Partida-Martinez L.P."/>
        </authorList>
    </citation>
    <scope>NUCLEOTIDE SEQUENCE [LARGE SCALE GENOMIC DNA]</scope>
    <source>
        <strain evidence="2 3">RAS26</strain>
    </source>
</reference>
<organism evidence="2 3">
    <name type="scientific">Cellulomonas cellasea</name>
    <dbReference type="NCBI Taxonomy" id="43670"/>
    <lineage>
        <taxon>Bacteria</taxon>
        <taxon>Bacillati</taxon>
        <taxon>Actinomycetota</taxon>
        <taxon>Actinomycetes</taxon>
        <taxon>Micrococcales</taxon>
        <taxon>Cellulomonadaceae</taxon>
        <taxon>Cellulomonas</taxon>
    </lineage>
</organism>
<comment type="caution">
    <text evidence="2">The sequence shown here is derived from an EMBL/GenBank/DDBJ whole genome shotgun (WGS) entry which is preliminary data.</text>
</comment>
<evidence type="ECO:0000256" key="1">
    <source>
        <dbReference type="SAM" id="MobiDB-lite"/>
    </source>
</evidence>
<dbReference type="RefSeq" id="WP_183298250.1">
    <property type="nucleotide sequence ID" value="NZ_JACHVX010000011.1"/>
</dbReference>
<proteinExistence type="predicted"/>
<evidence type="ECO:0000313" key="2">
    <source>
        <dbReference type="EMBL" id="MBB2925543.1"/>
    </source>
</evidence>
<dbReference type="AlphaFoldDB" id="A0A7W4UJY6"/>